<evidence type="ECO:0000256" key="1">
    <source>
        <dbReference type="SAM" id="Phobius"/>
    </source>
</evidence>
<accession>A0A956RPV5</accession>
<feature type="transmembrane region" description="Helical" evidence="1">
    <location>
        <begin position="62"/>
        <end position="84"/>
    </location>
</feature>
<protein>
    <recommendedName>
        <fullName evidence="4">PH domain-containing protein</fullName>
    </recommendedName>
</protein>
<keyword evidence="1" id="KW-1133">Transmembrane helix</keyword>
<keyword evidence="1" id="KW-0812">Transmembrane</keyword>
<evidence type="ECO:0008006" key="4">
    <source>
        <dbReference type="Google" id="ProtNLM"/>
    </source>
</evidence>
<reference evidence="2" key="1">
    <citation type="submission" date="2020-04" db="EMBL/GenBank/DDBJ databases">
        <authorList>
            <person name="Zhang T."/>
        </authorList>
    </citation>
    <scope>NUCLEOTIDE SEQUENCE</scope>
    <source>
        <strain evidence="2">HKST-UBA01</strain>
    </source>
</reference>
<name>A0A956RPV5_UNCEI</name>
<evidence type="ECO:0000313" key="3">
    <source>
        <dbReference type="Proteomes" id="UP000697710"/>
    </source>
</evidence>
<dbReference type="AlphaFoldDB" id="A0A956RPV5"/>
<proteinExistence type="predicted"/>
<reference evidence="2" key="2">
    <citation type="journal article" date="2021" name="Microbiome">
        <title>Successional dynamics and alternative stable states in a saline activated sludge microbial community over 9 years.</title>
        <authorList>
            <person name="Wang Y."/>
            <person name="Ye J."/>
            <person name="Ju F."/>
            <person name="Liu L."/>
            <person name="Boyd J.A."/>
            <person name="Deng Y."/>
            <person name="Parks D.H."/>
            <person name="Jiang X."/>
            <person name="Yin X."/>
            <person name="Woodcroft B.J."/>
            <person name="Tyson G.W."/>
            <person name="Hugenholtz P."/>
            <person name="Polz M.F."/>
            <person name="Zhang T."/>
        </authorList>
    </citation>
    <scope>NUCLEOTIDE SEQUENCE</scope>
    <source>
        <strain evidence="2">HKST-UBA01</strain>
    </source>
</reference>
<feature type="transmembrane region" description="Helical" evidence="1">
    <location>
        <begin position="38"/>
        <end position="56"/>
    </location>
</feature>
<dbReference type="Proteomes" id="UP000697710">
    <property type="component" value="Unassembled WGS sequence"/>
</dbReference>
<keyword evidence="1" id="KW-0472">Membrane</keyword>
<organism evidence="2 3">
    <name type="scientific">Eiseniibacteriota bacterium</name>
    <dbReference type="NCBI Taxonomy" id="2212470"/>
    <lineage>
        <taxon>Bacteria</taxon>
        <taxon>Candidatus Eiseniibacteriota</taxon>
    </lineage>
</organism>
<sequence>MTVAAPIRDDGSSLGLVMVNAAELVWESHPARRRPRRLAAVLAVVLAVSVLCAWVGRSPLWGIFAAFVLVFSLDGFLFPTRFVLRDDGVSVKRTFSRSERPWSTFRRVYRDRHGLTLSPYTRRTALEPYRSLRLLYDGGDPTAIDAGVRSRLAPEVEWIEVAAR</sequence>
<gene>
    <name evidence="2" type="ORF">KC729_08955</name>
</gene>
<evidence type="ECO:0000313" key="2">
    <source>
        <dbReference type="EMBL" id="MCA9727797.1"/>
    </source>
</evidence>
<dbReference type="EMBL" id="JAGQHR010000238">
    <property type="protein sequence ID" value="MCA9727797.1"/>
    <property type="molecule type" value="Genomic_DNA"/>
</dbReference>
<comment type="caution">
    <text evidence="2">The sequence shown here is derived from an EMBL/GenBank/DDBJ whole genome shotgun (WGS) entry which is preliminary data.</text>
</comment>